<keyword evidence="1" id="KW-0472">Membrane</keyword>
<keyword evidence="1" id="KW-0812">Transmembrane</keyword>
<keyword evidence="3" id="KW-1185">Reference proteome</keyword>
<name>C6WTH9_METML</name>
<dbReference type="Proteomes" id="UP000002742">
    <property type="component" value="Chromosome"/>
</dbReference>
<organism evidence="2 3">
    <name type="scientific">Methylotenera mobilis (strain JLW8 / ATCC BAA-1282 / DSM 17540)</name>
    <dbReference type="NCBI Taxonomy" id="583345"/>
    <lineage>
        <taxon>Bacteria</taxon>
        <taxon>Pseudomonadati</taxon>
        <taxon>Pseudomonadota</taxon>
        <taxon>Betaproteobacteria</taxon>
        <taxon>Nitrosomonadales</taxon>
        <taxon>Methylophilaceae</taxon>
        <taxon>Methylotenera</taxon>
    </lineage>
</organism>
<sequence>MARSSSSKSDRSKVPSTPNPYLLAVITAVLAGIFSVIGGYYTARFQAQEAIAQKQFEYRVLAYTTFLDKTEHSKAPAINQILTIGSMADHLATDVEIQEFEDRISALLKKHSLQDIYQQLNSDLNTLRLHGTPKVAAMCDDILKSLLLRDHAIDWGKYPSDIASSHEAWKENQENGRAYGWEELVSSDERLMLVTISKIFYMLIAQLRLEMHERD</sequence>
<proteinExistence type="predicted"/>
<dbReference type="OrthoDB" id="9827577at2"/>
<gene>
    <name evidence="2" type="ordered locus">Mmol_0391</name>
</gene>
<dbReference type="RefSeq" id="WP_015831339.1">
    <property type="nucleotide sequence ID" value="NC_012968.1"/>
</dbReference>
<dbReference type="AlphaFoldDB" id="C6WTH9"/>
<dbReference type="EMBL" id="CP001672">
    <property type="protein sequence ID" value="ACT47301.1"/>
    <property type="molecule type" value="Genomic_DNA"/>
</dbReference>
<dbReference type="STRING" id="583345.Mmol_0391"/>
<protein>
    <submittedName>
        <fullName evidence="2">Uncharacterized protein</fullName>
    </submittedName>
</protein>
<accession>C6WTH9</accession>
<reference evidence="2 3" key="2">
    <citation type="journal article" date="2011" name="J. Bacteriol.">
        <title>Genomes of three methylotrophs from a single niche uncover genetic and metabolic divergence of Methylophilaceae.</title>
        <authorList>
            <person name="Lapidus A."/>
            <person name="Clum A."/>
            <person name="Labutti K."/>
            <person name="Kaluzhnaya M.G."/>
            <person name="Lim S."/>
            <person name="Beck D.A."/>
            <person name="Glavina Del Rio T."/>
            <person name="Nolan M."/>
            <person name="Mavromatis K."/>
            <person name="Huntemann M."/>
            <person name="Lucas S."/>
            <person name="Lidstrom M.E."/>
            <person name="Ivanova N."/>
            <person name="Chistoserdova L."/>
        </authorList>
    </citation>
    <scope>NUCLEOTIDE SEQUENCE [LARGE SCALE GENOMIC DNA]</scope>
    <source>
        <strain evidence="3">JLW8 / ATCC BAA-1282 / DSM 17540</strain>
    </source>
</reference>
<dbReference type="HOGENOM" id="CLU_1281984_0_0_4"/>
<evidence type="ECO:0000256" key="1">
    <source>
        <dbReference type="SAM" id="Phobius"/>
    </source>
</evidence>
<evidence type="ECO:0000313" key="2">
    <source>
        <dbReference type="EMBL" id="ACT47301.1"/>
    </source>
</evidence>
<dbReference type="KEGG" id="mmb:Mmol_0391"/>
<reference evidence="3" key="1">
    <citation type="submission" date="2009-07" db="EMBL/GenBank/DDBJ databases">
        <title>Complete sequence of Methylotenera mobilis JLW8.</title>
        <authorList>
            <consortium name="US DOE Joint Genome Institute"/>
            <person name="Lucas S."/>
            <person name="Copeland A."/>
            <person name="Lapidus A."/>
            <person name="Glavina del Rio T."/>
            <person name="Tice H."/>
            <person name="Bruce D."/>
            <person name="Goodwin L."/>
            <person name="Pitluck S."/>
            <person name="LaButti K.M."/>
            <person name="Clum A."/>
            <person name="Larimer F."/>
            <person name="Land M."/>
            <person name="Hauser L."/>
            <person name="Kyrpides N."/>
            <person name="Mikhailova N."/>
            <person name="Kayluzhnaya M."/>
            <person name="Chistoserdova L."/>
        </authorList>
    </citation>
    <scope>NUCLEOTIDE SEQUENCE [LARGE SCALE GENOMIC DNA]</scope>
    <source>
        <strain evidence="3">JLW8 / ATCC BAA-1282 / DSM 17540</strain>
    </source>
</reference>
<evidence type="ECO:0000313" key="3">
    <source>
        <dbReference type="Proteomes" id="UP000002742"/>
    </source>
</evidence>
<feature type="transmembrane region" description="Helical" evidence="1">
    <location>
        <begin position="21"/>
        <end position="41"/>
    </location>
</feature>
<keyword evidence="1" id="KW-1133">Transmembrane helix</keyword>